<gene>
    <name evidence="1" type="ORF">Cgig2_014461</name>
</gene>
<dbReference type="Gene3D" id="3.60.10.10">
    <property type="entry name" value="Endonuclease/exonuclease/phosphatase"/>
    <property type="match status" value="1"/>
</dbReference>
<sequence>MVIDDAEIVIPHPEVLKRKVKGKDARGRSGGLATLWDKRVNLILLSCSSHLDSEIQRGAEEPNWRFISVYGRSETQYKYKTWSIIGDLKSHSDLPWLASGDLNKIFYHKENRGGPPKPQAYVDRFRNAFLNSELFNLGFTGYEITWCNNQEGEEEMEE</sequence>
<dbReference type="InterPro" id="IPR036691">
    <property type="entry name" value="Endo/exonu/phosph_ase_sf"/>
</dbReference>
<comment type="caution">
    <text evidence="1">The sequence shown here is derived from an EMBL/GenBank/DDBJ whole genome shotgun (WGS) entry which is preliminary data.</text>
</comment>
<proteinExistence type="predicted"/>
<dbReference type="OrthoDB" id="999895at2759"/>
<dbReference type="Proteomes" id="UP001153076">
    <property type="component" value="Unassembled WGS sequence"/>
</dbReference>
<protein>
    <submittedName>
        <fullName evidence="1">Uncharacterized protein</fullName>
    </submittedName>
</protein>
<dbReference type="AlphaFoldDB" id="A0A9Q1K9Z9"/>
<dbReference type="EMBL" id="JAKOGI010000232">
    <property type="protein sequence ID" value="KAJ8439041.1"/>
    <property type="molecule type" value="Genomic_DNA"/>
</dbReference>
<accession>A0A9Q1K9Z9</accession>
<evidence type="ECO:0000313" key="1">
    <source>
        <dbReference type="EMBL" id="KAJ8439041.1"/>
    </source>
</evidence>
<name>A0A9Q1K9Z9_9CARY</name>
<dbReference type="SUPFAM" id="SSF56219">
    <property type="entry name" value="DNase I-like"/>
    <property type="match status" value="1"/>
</dbReference>
<reference evidence="1" key="1">
    <citation type="submission" date="2022-04" db="EMBL/GenBank/DDBJ databases">
        <title>Carnegiea gigantea Genome sequencing and assembly v2.</title>
        <authorList>
            <person name="Copetti D."/>
            <person name="Sanderson M.J."/>
            <person name="Burquez A."/>
            <person name="Wojciechowski M.F."/>
        </authorList>
    </citation>
    <scope>NUCLEOTIDE SEQUENCE</scope>
    <source>
        <strain evidence="1">SGP5-SGP5p</strain>
        <tissue evidence="1">Aerial part</tissue>
    </source>
</reference>
<organism evidence="1 2">
    <name type="scientific">Carnegiea gigantea</name>
    <dbReference type="NCBI Taxonomy" id="171969"/>
    <lineage>
        <taxon>Eukaryota</taxon>
        <taxon>Viridiplantae</taxon>
        <taxon>Streptophyta</taxon>
        <taxon>Embryophyta</taxon>
        <taxon>Tracheophyta</taxon>
        <taxon>Spermatophyta</taxon>
        <taxon>Magnoliopsida</taxon>
        <taxon>eudicotyledons</taxon>
        <taxon>Gunneridae</taxon>
        <taxon>Pentapetalae</taxon>
        <taxon>Caryophyllales</taxon>
        <taxon>Cactineae</taxon>
        <taxon>Cactaceae</taxon>
        <taxon>Cactoideae</taxon>
        <taxon>Echinocereeae</taxon>
        <taxon>Carnegiea</taxon>
    </lineage>
</organism>
<evidence type="ECO:0000313" key="2">
    <source>
        <dbReference type="Proteomes" id="UP001153076"/>
    </source>
</evidence>
<keyword evidence="2" id="KW-1185">Reference proteome</keyword>